<organism evidence="1">
    <name type="scientific">mine drainage metagenome</name>
    <dbReference type="NCBI Taxonomy" id="410659"/>
    <lineage>
        <taxon>unclassified sequences</taxon>
        <taxon>metagenomes</taxon>
        <taxon>ecological metagenomes</taxon>
    </lineage>
</organism>
<comment type="caution">
    <text evidence="1">The sequence shown here is derived from an EMBL/GenBank/DDBJ whole genome shotgun (WGS) entry which is preliminary data.</text>
</comment>
<evidence type="ECO:0000313" key="1">
    <source>
        <dbReference type="EMBL" id="CBI07194.1"/>
    </source>
</evidence>
<gene>
    <name evidence="1" type="ORF">CARN6_0518</name>
</gene>
<dbReference type="EMBL" id="CABQ01000076">
    <property type="protein sequence ID" value="CBI07194.1"/>
    <property type="molecule type" value="Genomic_DNA"/>
</dbReference>
<name>E6QIX8_9ZZZZ</name>
<sequence>MMFGVDDIEVNSSTLSITQTRGSFLQLMCQRISAAQVMLAAGDNSPRIRAVLRCSN</sequence>
<protein>
    <submittedName>
        <fullName evidence="1">Uncharacterized protein</fullName>
    </submittedName>
</protein>
<reference evidence="1" key="1">
    <citation type="submission" date="2009-10" db="EMBL/GenBank/DDBJ databases">
        <title>Diversity of trophic interactions inside an arsenic-rich microbial ecosystem.</title>
        <authorList>
            <person name="Bertin P.N."/>
            <person name="Heinrich-Salmeron A."/>
            <person name="Pelletier E."/>
            <person name="Goulhen-Chollet F."/>
            <person name="Arsene-Ploetze F."/>
            <person name="Gallien S."/>
            <person name="Calteau A."/>
            <person name="Vallenet D."/>
            <person name="Casiot C."/>
            <person name="Chane-Woon-Ming B."/>
            <person name="Giloteaux L."/>
            <person name="Barakat M."/>
            <person name="Bonnefoy V."/>
            <person name="Bruneel O."/>
            <person name="Chandler M."/>
            <person name="Cleiss J."/>
            <person name="Duran R."/>
            <person name="Elbaz-Poulichet F."/>
            <person name="Fonknechten N."/>
            <person name="Lauga B."/>
            <person name="Mornico D."/>
            <person name="Ortet P."/>
            <person name="Schaeffer C."/>
            <person name="Siguier P."/>
            <person name="Alexander Thil Smith A."/>
            <person name="Van Dorsselaer A."/>
            <person name="Weissenbach J."/>
            <person name="Medigue C."/>
            <person name="Le Paslier D."/>
        </authorList>
    </citation>
    <scope>NUCLEOTIDE SEQUENCE</scope>
</reference>
<accession>E6QIX8</accession>
<proteinExistence type="predicted"/>
<dbReference type="AlphaFoldDB" id="E6QIX8"/>